<sequence length="335" mass="38768">TEVSLLFDPEFWYSPQCWEQWFTAIRGEGTDNLINVPLGNQDVSWQAGRDISPYLTLPGLEKAATYRDEEHWMIRRGQNLLTFGVAVVPISLLKTVPDNLKIGDLPDYWMSIGTEVRIFCEGWLHAFNALREAEAREDLIALCQWQGLVLELGCANGLMAKTCKEQYPVTWLGVDMHNSALKNALPWLDLAIQADIQKSLPFSEETRFNRIVCADVLEHIPYPWELLSRLRQYISSDGFLVASFPNVGHWSIIDDLLAGRWDETPSGILCVTHLRFGTKKTWQGWLEKSGWEVIRWEEEKVPLPSHWKKYHFAHQVINYDSLETFRYRILARCKE</sequence>
<accession>A0ABT7VVM7</accession>
<dbReference type="InterPro" id="IPR029063">
    <property type="entry name" value="SAM-dependent_MTases_sf"/>
</dbReference>
<dbReference type="SUPFAM" id="SSF53335">
    <property type="entry name" value="S-adenosyl-L-methionine-dependent methyltransferases"/>
    <property type="match status" value="1"/>
</dbReference>
<gene>
    <name evidence="1" type="ORF">QUF54_09690</name>
</gene>
<keyword evidence="1" id="KW-0808">Transferase</keyword>
<comment type="caution">
    <text evidence="1">The sequence shown here is derived from an EMBL/GenBank/DDBJ whole genome shotgun (WGS) entry which is preliminary data.</text>
</comment>
<dbReference type="Gene3D" id="3.40.50.150">
    <property type="entry name" value="Vaccinia Virus protein VP39"/>
    <property type="match status" value="1"/>
</dbReference>
<keyword evidence="2" id="KW-1185">Reference proteome</keyword>
<dbReference type="GO" id="GO:0032259">
    <property type="term" value="P:methylation"/>
    <property type="evidence" value="ECO:0007669"/>
    <property type="project" value="UniProtKB-KW"/>
</dbReference>
<reference evidence="1" key="1">
    <citation type="submission" date="2023-06" db="EMBL/GenBank/DDBJ databases">
        <title>Uncultivated large filamentous bacteria from sulfidic sediments reveal new species and different genomic features in energy metabolism and defense.</title>
        <authorList>
            <person name="Fonseca A."/>
        </authorList>
    </citation>
    <scope>NUCLEOTIDE SEQUENCE</scope>
    <source>
        <strain evidence="1">HSG4</strain>
    </source>
</reference>
<dbReference type="GO" id="GO:0008168">
    <property type="term" value="F:methyltransferase activity"/>
    <property type="evidence" value="ECO:0007669"/>
    <property type="project" value="UniProtKB-KW"/>
</dbReference>
<evidence type="ECO:0000313" key="2">
    <source>
        <dbReference type="Proteomes" id="UP001171945"/>
    </source>
</evidence>
<dbReference type="CDD" id="cd02440">
    <property type="entry name" value="AdoMet_MTases"/>
    <property type="match status" value="1"/>
</dbReference>
<dbReference type="EC" id="2.1.1.-" evidence="1"/>
<dbReference type="Proteomes" id="UP001171945">
    <property type="component" value="Unassembled WGS sequence"/>
</dbReference>
<dbReference type="Pfam" id="PF13489">
    <property type="entry name" value="Methyltransf_23"/>
    <property type="match status" value="1"/>
</dbReference>
<feature type="non-terminal residue" evidence="1">
    <location>
        <position position="1"/>
    </location>
</feature>
<organism evidence="1 2">
    <name type="scientific">Candidatus Marithioploca araucensis</name>
    <dbReference type="NCBI Taxonomy" id="70273"/>
    <lineage>
        <taxon>Bacteria</taxon>
        <taxon>Pseudomonadati</taxon>
        <taxon>Pseudomonadota</taxon>
        <taxon>Gammaproteobacteria</taxon>
        <taxon>Thiotrichales</taxon>
        <taxon>Thiotrichaceae</taxon>
        <taxon>Candidatus Marithioploca</taxon>
    </lineage>
</organism>
<proteinExistence type="predicted"/>
<protein>
    <submittedName>
        <fullName evidence="1">Class I SAM-dependent methyltransferase</fullName>
        <ecNumber evidence="1">2.1.1.-</ecNumber>
    </submittedName>
</protein>
<keyword evidence="1" id="KW-0489">Methyltransferase</keyword>
<dbReference type="EMBL" id="JAUCGM010000750">
    <property type="protein sequence ID" value="MDM8563613.1"/>
    <property type="molecule type" value="Genomic_DNA"/>
</dbReference>
<name>A0ABT7VVM7_9GAMM</name>
<evidence type="ECO:0000313" key="1">
    <source>
        <dbReference type="EMBL" id="MDM8563613.1"/>
    </source>
</evidence>